<dbReference type="InterPro" id="IPR005135">
    <property type="entry name" value="Endo/exonuclease/phosphatase"/>
</dbReference>
<keyword evidence="8" id="KW-1185">Reference proteome</keyword>
<evidence type="ECO:0000256" key="3">
    <source>
        <dbReference type="ARBA" id="ARBA00022723"/>
    </source>
</evidence>
<dbReference type="NCBIfam" id="TIGR00195">
    <property type="entry name" value="exoDNase_III"/>
    <property type="match status" value="1"/>
</dbReference>
<proteinExistence type="inferred from homology"/>
<dbReference type="Proteomes" id="UP001500235">
    <property type="component" value="Unassembled WGS sequence"/>
</dbReference>
<dbReference type="EMBL" id="BAABBQ010000001">
    <property type="protein sequence ID" value="GAA4009385.1"/>
    <property type="molecule type" value="Genomic_DNA"/>
</dbReference>
<protein>
    <submittedName>
        <fullName evidence="7">Exodeoxyribonuclease III</fullName>
    </submittedName>
</protein>
<evidence type="ECO:0000313" key="7">
    <source>
        <dbReference type="EMBL" id="GAA4009385.1"/>
    </source>
</evidence>
<dbReference type="PANTHER" id="PTHR43250:SF1">
    <property type="entry name" value="EXODEOXYRIBONUCLEASE III"/>
    <property type="match status" value="1"/>
</dbReference>
<evidence type="ECO:0000256" key="2">
    <source>
        <dbReference type="ARBA" id="ARBA00007092"/>
    </source>
</evidence>
<comment type="caution">
    <text evidence="7">The sequence shown here is derived from an EMBL/GenBank/DDBJ whole genome shotgun (WGS) entry which is preliminary data.</text>
</comment>
<evidence type="ECO:0000256" key="5">
    <source>
        <dbReference type="ARBA" id="ARBA00022842"/>
    </source>
</evidence>
<dbReference type="PROSITE" id="PS00726">
    <property type="entry name" value="AP_NUCLEASE_F1_1"/>
    <property type="match status" value="1"/>
</dbReference>
<evidence type="ECO:0000256" key="1">
    <source>
        <dbReference type="ARBA" id="ARBA00001946"/>
    </source>
</evidence>
<feature type="domain" description="Endonuclease/exonuclease/phosphatase" evidence="6">
    <location>
        <begin position="4"/>
        <end position="248"/>
    </location>
</feature>
<accession>A0ABP7SB47</accession>
<sequence>MRIATYNVNGVNGRLPVLLEWLAATAPDVVCLQELKAPDERFPAEALEAAGYGAIWHGQKSWNGVAILARNAVPIETRRGLPDDPDPTQSRYLEAAIDGVLIGCLYLPNGNPRPGPKFDYKLRWIAAFEALAAELLPLEQPVVLAGDYNIIPTDRDVTKPERWTEDALFAPEVRAAFARLGGEGWIDALRHLHPDEPIFTFWDYFRNAFARDAGLRIDHHLLNAAAASCLRSVGVDRSVRAMPKTSDHAPVWIELA</sequence>
<keyword evidence="3" id="KW-0479">Metal-binding</keyword>
<dbReference type="PANTHER" id="PTHR43250">
    <property type="entry name" value="EXODEOXYRIBONUCLEASE III"/>
    <property type="match status" value="1"/>
</dbReference>
<dbReference type="CDD" id="cd09086">
    <property type="entry name" value="ExoIII-like_AP-endo"/>
    <property type="match status" value="1"/>
</dbReference>
<keyword evidence="4" id="KW-0378">Hydrolase</keyword>
<reference evidence="8" key="1">
    <citation type="journal article" date="2019" name="Int. J. Syst. Evol. Microbiol.">
        <title>The Global Catalogue of Microorganisms (GCM) 10K type strain sequencing project: providing services to taxonomists for standard genome sequencing and annotation.</title>
        <authorList>
            <consortium name="The Broad Institute Genomics Platform"/>
            <consortium name="The Broad Institute Genome Sequencing Center for Infectious Disease"/>
            <person name="Wu L."/>
            <person name="Ma J."/>
        </authorList>
    </citation>
    <scope>NUCLEOTIDE SEQUENCE [LARGE SCALE GENOMIC DNA]</scope>
    <source>
        <strain evidence="8">JCM 17563</strain>
    </source>
</reference>
<dbReference type="InterPro" id="IPR004808">
    <property type="entry name" value="AP_endonuc_1"/>
</dbReference>
<organism evidence="7 8">
    <name type="scientific">Sphingomonas swuensis</name>
    <dbReference type="NCBI Taxonomy" id="977800"/>
    <lineage>
        <taxon>Bacteria</taxon>
        <taxon>Pseudomonadati</taxon>
        <taxon>Pseudomonadota</taxon>
        <taxon>Alphaproteobacteria</taxon>
        <taxon>Sphingomonadales</taxon>
        <taxon>Sphingomonadaceae</taxon>
        <taxon>Sphingomonas</taxon>
    </lineage>
</organism>
<dbReference type="PROSITE" id="PS51435">
    <property type="entry name" value="AP_NUCLEASE_F1_4"/>
    <property type="match status" value="1"/>
</dbReference>
<evidence type="ECO:0000259" key="6">
    <source>
        <dbReference type="Pfam" id="PF03372"/>
    </source>
</evidence>
<comment type="similarity">
    <text evidence="2">Belongs to the DNA repair enzymes AP/ExoA family.</text>
</comment>
<dbReference type="RefSeq" id="WP_344705606.1">
    <property type="nucleotide sequence ID" value="NZ_BAABBQ010000001.1"/>
</dbReference>
<dbReference type="NCBIfam" id="TIGR00633">
    <property type="entry name" value="xth"/>
    <property type="match status" value="1"/>
</dbReference>
<dbReference type="InterPro" id="IPR020847">
    <property type="entry name" value="AP_endonuclease_F1_BS"/>
</dbReference>
<evidence type="ECO:0000256" key="4">
    <source>
        <dbReference type="ARBA" id="ARBA00022801"/>
    </source>
</evidence>
<evidence type="ECO:0000313" key="8">
    <source>
        <dbReference type="Proteomes" id="UP001500235"/>
    </source>
</evidence>
<gene>
    <name evidence="7" type="primary">xth_1</name>
    <name evidence="7" type="ORF">GCM10022280_02790</name>
</gene>
<name>A0ABP7SB47_9SPHN</name>
<comment type="cofactor">
    <cofactor evidence="1">
        <name>Mg(2+)</name>
        <dbReference type="ChEBI" id="CHEBI:18420"/>
    </cofactor>
</comment>
<dbReference type="InterPro" id="IPR036691">
    <property type="entry name" value="Endo/exonu/phosph_ase_sf"/>
</dbReference>
<dbReference type="Gene3D" id="3.60.10.10">
    <property type="entry name" value="Endonuclease/exonuclease/phosphatase"/>
    <property type="match status" value="1"/>
</dbReference>
<dbReference type="InterPro" id="IPR037493">
    <property type="entry name" value="ExoIII-like"/>
</dbReference>
<dbReference type="Pfam" id="PF03372">
    <property type="entry name" value="Exo_endo_phos"/>
    <property type="match status" value="1"/>
</dbReference>
<keyword evidence="5" id="KW-0460">Magnesium</keyword>
<dbReference type="SUPFAM" id="SSF56219">
    <property type="entry name" value="DNase I-like"/>
    <property type="match status" value="1"/>
</dbReference>